<keyword evidence="3 4" id="KW-0808">Transferase</keyword>
<evidence type="ECO:0000256" key="2">
    <source>
        <dbReference type="ARBA" id="ARBA00022603"/>
    </source>
</evidence>
<dbReference type="EMBL" id="APJX01000018">
    <property type="protein sequence ID" value="EMS77291.1"/>
    <property type="molecule type" value="Genomic_DNA"/>
</dbReference>
<accession>S0G0V1</accession>
<dbReference type="GO" id="GO:0015948">
    <property type="term" value="P:methanogenesis"/>
    <property type="evidence" value="ECO:0007669"/>
    <property type="project" value="InterPro"/>
</dbReference>
<comment type="similarity">
    <text evidence="1">Belongs to the trimethylamine methyltransferase family.</text>
</comment>
<sequence length="476" mass="52256">MLQDVTTFQPRLKVFNKKQAMAIHDAALKILATTGFRMEHDGVLEMLLDHGCTLDKDNRVIMPEALVDNAVMSAPKKFDIYDQTGNLAMPLEGENFFFGTGSDTIFTIDLETGERRRPVLADTGNFARLVDALPNMDFSMSMGNPEDVEIEEIYVRVFEEMVRNSNKPICFIADSGTDIRQIHDIACAVVGGEEILRKKPFLFNYSEAISPLLYPENVMEKLVFCAEKEIPICLPSGCNAGGGGPVTLAGAMAQGIAENLVGLVIHQLTNPGAPFLFAPNVSVLDMKHTVVSYGCTEWSLTQSAFADMRDELYQIPIWSFAGSTDSKVIDAQAGAEGMLSIITSLLSRCNVIHDVGYIESGHTSSLEMLTLSDELVAMAKFFAEGIPVNEQTLALDVIDRVANGPDNAIFLSDPHTFANFRTAHLMPELMNRSRFDSWEKDGKTDLFSRSNEKAKALLASHEVKKTPVAEEALAAL</sequence>
<evidence type="ECO:0000313" key="5">
    <source>
        <dbReference type="Proteomes" id="UP000014216"/>
    </source>
</evidence>
<gene>
    <name evidence="4" type="primary">mttB2</name>
    <name evidence="4" type="ORF">Dpo_18c00290</name>
</gene>
<dbReference type="Gene3D" id="3.20.20.480">
    <property type="entry name" value="Trimethylamine methyltransferase-like"/>
    <property type="match status" value="1"/>
</dbReference>
<organism evidence="4 5">
    <name type="scientific">Desulfotignum phosphitoxidans DSM 13687</name>
    <dbReference type="NCBI Taxonomy" id="1286635"/>
    <lineage>
        <taxon>Bacteria</taxon>
        <taxon>Pseudomonadati</taxon>
        <taxon>Thermodesulfobacteriota</taxon>
        <taxon>Desulfobacteria</taxon>
        <taxon>Desulfobacterales</taxon>
        <taxon>Desulfobacteraceae</taxon>
        <taxon>Desulfotignum</taxon>
    </lineage>
</organism>
<protein>
    <submittedName>
        <fullName evidence="4">Trimethylamine methyltransferase MttB</fullName>
        <ecNumber evidence="4">2.1.1.-</ecNumber>
    </submittedName>
</protein>
<dbReference type="InterPro" id="IPR038601">
    <property type="entry name" value="MttB-like_sf"/>
</dbReference>
<dbReference type="GO" id="GO:0032259">
    <property type="term" value="P:methylation"/>
    <property type="evidence" value="ECO:0007669"/>
    <property type="project" value="UniProtKB-KW"/>
</dbReference>
<dbReference type="Proteomes" id="UP000014216">
    <property type="component" value="Unassembled WGS sequence"/>
</dbReference>
<evidence type="ECO:0000256" key="3">
    <source>
        <dbReference type="ARBA" id="ARBA00022679"/>
    </source>
</evidence>
<dbReference type="OrthoDB" id="9815793at2"/>
<proteinExistence type="inferred from homology"/>
<reference evidence="4 5" key="1">
    <citation type="journal article" date="2013" name="Genome Announc.">
        <title>Draft Genome Sequence of Desulfotignum phosphitoxidans DSM 13687 Strain FiPS-3.</title>
        <authorList>
            <person name="Poehlein A."/>
            <person name="Daniel R."/>
            <person name="Simeonova D.D."/>
        </authorList>
    </citation>
    <scope>NUCLEOTIDE SEQUENCE [LARGE SCALE GENOMIC DNA]</scope>
    <source>
        <strain evidence="4 5">DSM 13687</strain>
    </source>
</reference>
<evidence type="ECO:0000256" key="1">
    <source>
        <dbReference type="ARBA" id="ARBA00007137"/>
    </source>
</evidence>
<name>S0G0V1_9BACT</name>
<keyword evidence="2 4" id="KW-0489">Methyltransferase</keyword>
<dbReference type="EC" id="2.1.1.-" evidence="4"/>
<dbReference type="AlphaFoldDB" id="S0G0V1"/>
<dbReference type="GO" id="GO:0008168">
    <property type="term" value="F:methyltransferase activity"/>
    <property type="evidence" value="ECO:0007669"/>
    <property type="project" value="UniProtKB-KW"/>
</dbReference>
<comment type="caution">
    <text evidence="4">The sequence shown here is derived from an EMBL/GenBank/DDBJ whole genome shotgun (WGS) entry which is preliminary data.</text>
</comment>
<dbReference type="InterPro" id="IPR010426">
    <property type="entry name" value="MTTB_MeTrfase"/>
</dbReference>
<dbReference type="Pfam" id="PF06253">
    <property type="entry name" value="MTTB"/>
    <property type="match status" value="1"/>
</dbReference>
<evidence type="ECO:0000313" key="4">
    <source>
        <dbReference type="EMBL" id="EMS77291.1"/>
    </source>
</evidence>
<keyword evidence="5" id="KW-1185">Reference proteome</keyword>